<dbReference type="SUPFAM" id="SSF56672">
    <property type="entry name" value="DNA/RNA polymerases"/>
    <property type="match status" value="1"/>
</dbReference>
<dbReference type="PANTHER" id="PTHR37984">
    <property type="entry name" value="PROTEIN CBG26694"/>
    <property type="match status" value="1"/>
</dbReference>
<organism evidence="1 2">
    <name type="scientific">Lithospermum erythrorhizon</name>
    <name type="common">Purple gromwell</name>
    <name type="synonym">Lithospermum officinale var. erythrorhizon</name>
    <dbReference type="NCBI Taxonomy" id="34254"/>
    <lineage>
        <taxon>Eukaryota</taxon>
        <taxon>Viridiplantae</taxon>
        <taxon>Streptophyta</taxon>
        <taxon>Embryophyta</taxon>
        <taxon>Tracheophyta</taxon>
        <taxon>Spermatophyta</taxon>
        <taxon>Magnoliopsida</taxon>
        <taxon>eudicotyledons</taxon>
        <taxon>Gunneridae</taxon>
        <taxon>Pentapetalae</taxon>
        <taxon>asterids</taxon>
        <taxon>lamiids</taxon>
        <taxon>Boraginales</taxon>
        <taxon>Boraginaceae</taxon>
        <taxon>Boraginoideae</taxon>
        <taxon>Lithospermeae</taxon>
        <taxon>Lithospermum</taxon>
    </lineage>
</organism>
<evidence type="ECO:0000313" key="1">
    <source>
        <dbReference type="EMBL" id="GAA0161286.1"/>
    </source>
</evidence>
<gene>
    <name evidence="1" type="ORF">LIER_39200</name>
</gene>
<dbReference type="InterPro" id="IPR043502">
    <property type="entry name" value="DNA/RNA_pol_sf"/>
</dbReference>
<dbReference type="InterPro" id="IPR050951">
    <property type="entry name" value="Retrovirus_Pol_polyprotein"/>
</dbReference>
<sequence>MTKAIPAENEPTKCAFGVTSGKLLGVVVRRHGIEIEHAKIDAIMALAEPRNIHELKSLQGKLAYLRRFISNLVGKCQPFNKLMKK</sequence>
<reference evidence="1 2" key="1">
    <citation type="submission" date="2024-01" db="EMBL/GenBank/DDBJ databases">
        <title>The complete chloroplast genome sequence of Lithospermum erythrorhizon: insights into the phylogenetic relationship among Boraginaceae species and the maternal lineages of purple gromwells.</title>
        <authorList>
            <person name="Okada T."/>
            <person name="Watanabe K."/>
        </authorList>
    </citation>
    <scope>NUCLEOTIDE SEQUENCE [LARGE SCALE GENOMIC DNA]</scope>
</reference>
<dbReference type="AlphaFoldDB" id="A0AAV3QEB2"/>
<protein>
    <submittedName>
        <fullName evidence="1">Uncharacterized protein</fullName>
    </submittedName>
</protein>
<comment type="caution">
    <text evidence="1">The sequence shown here is derived from an EMBL/GenBank/DDBJ whole genome shotgun (WGS) entry which is preliminary data.</text>
</comment>
<accession>A0AAV3QEB2</accession>
<dbReference type="Gene3D" id="3.30.70.270">
    <property type="match status" value="1"/>
</dbReference>
<dbReference type="PANTHER" id="PTHR37984:SF5">
    <property type="entry name" value="PROTEIN NYNRIN-LIKE"/>
    <property type="match status" value="1"/>
</dbReference>
<dbReference type="InterPro" id="IPR043128">
    <property type="entry name" value="Rev_trsase/Diguanyl_cyclase"/>
</dbReference>
<dbReference type="Proteomes" id="UP001454036">
    <property type="component" value="Unassembled WGS sequence"/>
</dbReference>
<dbReference type="EMBL" id="BAABME010020735">
    <property type="protein sequence ID" value="GAA0161286.1"/>
    <property type="molecule type" value="Genomic_DNA"/>
</dbReference>
<keyword evidence="2" id="KW-1185">Reference proteome</keyword>
<evidence type="ECO:0000313" key="2">
    <source>
        <dbReference type="Proteomes" id="UP001454036"/>
    </source>
</evidence>
<proteinExistence type="predicted"/>
<name>A0AAV3QEB2_LITER</name>